<keyword evidence="9 20" id="KW-0479">Metal-binding</keyword>
<evidence type="ECO:0000313" key="23">
    <source>
        <dbReference type="EMBL" id="OBS09070.1"/>
    </source>
</evidence>
<dbReference type="PROSITE" id="PS50975">
    <property type="entry name" value="ATP_GRASP"/>
    <property type="match status" value="1"/>
</dbReference>
<comment type="function">
    <text evidence="2 18">Cell wall formation.</text>
</comment>
<organism evidence="23 24">
    <name type="scientific">Acidihalobacter prosperus</name>
    <dbReference type="NCBI Taxonomy" id="160660"/>
    <lineage>
        <taxon>Bacteria</taxon>
        <taxon>Pseudomonadati</taxon>
        <taxon>Pseudomonadota</taxon>
        <taxon>Gammaproteobacteria</taxon>
        <taxon>Chromatiales</taxon>
        <taxon>Ectothiorhodospiraceae</taxon>
        <taxon>Acidihalobacter</taxon>
    </lineage>
</organism>
<dbReference type="GO" id="GO:0005524">
    <property type="term" value="F:ATP binding"/>
    <property type="evidence" value="ECO:0007669"/>
    <property type="project" value="UniProtKB-UniRule"/>
</dbReference>
<keyword evidence="13 18" id="KW-0133">Cell shape</keyword>
<keyword evidence="7 18" id="KW-0963">Cytoplasm</keyword>
<feature type="active site" evidence="19">
    <location>
        <position position="281"/>
    </location>
</feature>
<feature type="binding site" evidence="20">
    <location>
        <position position="257"/>
    </location>
    <ligand>
        <name>Mg(2+)</name>
        <dbReference type="ChEBI" id="CHEBI:18420"/>
        <label>1</label>
    </ligand>
</feature>
<evidence type="ECO:0000259" key="22">
    <source>
        <dbReference type="PROSITE" id="PS50975"/>
    </source>
</evidence>
<dbReference type="InterPro" id="IPR005905">
    <property type="entry name" value="D_ala_D_ala"/>
</dbReference>
<evidence type="ECO:0000256" key="11">
    <source>
        <dbReference type="ARBA" id="ARBA00022840"/>
    </source>
</evidence>
<feature type="active site" evidence="19">
    <location>
        <position position="21"/>
    </location>
</feature>
<dbReference type="InterPro" id="IPR011095">
    <property type="entry name" value="Dala_Dala_lig_C"/>
</dbReference>
<dbReference type="EMBL" id="JQSG02000003">
    <property type="protein sequence ID" value="OBS09070.1"/>
    <property type="molecule type" value="Genomic_DNA"/>
</dbReference>
<keyword evidence="8 18" id="KW-0436">Ligase</keyword>
<dbReference type="PROSITE" id="PS00844">
    <property type="entry name" value="DALA_DALA_LIGASE_2"/>
    <property type="match status" value="1"/>
</dbReference>
<comment type="subcellular location">
    <subcellularLocation>
        <location evidence="3 18">Cytoplasm</location>
    </subcellularLocation>
</comment>
<evidence type="ECO:0000256" key="9">
    <source>
        <dbReference type="ARBA" id="ARBA00022723"/>
    </source>
</evidence>
<dbReference type="PIRSF" id="PIRSF039102">
    <property type="entry name" value="Ddl/VanB"/>
    <property type="match status" value="1"/>
</dbReference>
<evidence type="ECO:0000256" key="20">
    <source>
        <dbReference type="PIRSR" id="PIRSR039102-3"/>
    </source>
</evidence>
<dbReference type="GO" id="GO:0071555">
    <property type="term" value="P:cell wall organization"/>
    <property type="evidence" value="ECO:0007669"/>
    <property type="project" value="UniProtKB-KW"/>
</dbReference>
<keyword evidence="11 21" id="KW-0067">ATP-binding</keyword>
<dbReference type="InterPro" id="IPR013815">
    <property type="entry name" value="ATP_grasp_subdomain_1"/>
</dbReference>
<keyword evidence="16 18" id="KW-0961">Cell wall biogenesis/degradation</keyword>
<comment type="pathway">
    <text evidence="4 18">Cell wall biogenesis; peptidoglycan biosynthesis.</text>
</comment>
<accession>A0A1A6C3F0</accession>
<dbReference type="PROSITE" id="PS00843">
    <property type="entry name" value="DALA_DALA_LIGASE_1"/>
    <property type="match status" value="1"/>
</dbReference>
<dbReference type="InterPro" id="IPR016185">
    <property type="entry name" value="PreATP-grasp_dom_sf"/>
</dbReference>
<evidence type="ECO:0000256" key="19">
    <source>
        <dbReference type="PIRSR" id="PIRSR039102-1"/>
    </source>
</evidence>
<dbReference type="RefSeq" id="WP_038088939.1">
    <property type="nucleotide sequence ID" value="NZ_JQSG02000003.1"/>
</dbReference>
<protein>
    <recommendedName>
        <fullName evidence="6 18">D-alanine--D-alanine ligase</fullName>
        <ecNumber evidence="6 18">6.3.2.4</ecNumber>
    </recommendedName>
    <alternativeName>
        <fullName evidence="18">D-Ala-D-Ala ligase</fullName>
    </alternativeName>
    <alternativeName>
        <fullName evidence="18">D-alanylalanine synthetase</fullName>
    </alternativeName>
</protein>
<keyword evidence="10 21" id="KW-0547">Nucleotide-binding</keyword>
<evidence type="ECO:0000256" key="6">
    <source>
        <dbReference type="ARBA" id="ARBA00012216"/>
    </source>
</evidence>
<evidence type="ECO:0000256" key="10">
    <source>
        <dbReference type="ARBA" id="ARBA00022741"/>
    </source>
</evidence>
<dbReference type="PANTHER" id="PTHR23132">
    <property type="entry name" value="D-ALANINE--D-ALANINE LIGASE"/>
    <property type="match status" value="1"/>
</dbReference>
<dbReference type="Pfam" id="PF01820">
    <property type="entry name" value="Dala_Dala_lig_N"/>
    <property type="match status" value="1"/>
</dbReference>
<reference evidence="23 24" key="1">
    <citation type="journal article" date="2014" name="Genome Announc.">
        <title>Draft Genome Sequence of the Iron-Oxidizing, Acidophilic, and Halotolerant 'Thiobacillus prosperus' Type Strain DSM 5130.</title>
        <authorList>
            <person name="Ossandon F.J."/>
            <person name="Cardenas J.P."/>
            <person name="Corbett M."/>
            <person name="Quatrini R."/>
            <person name="Holmes D.S."/>
            <person name="Watkin E."/>
        </authorList>
    </citation>
    <scope>NUCLEOTIDE SEQUENCE [LARGE SCALE GENOMIC DNA]</scope>
    <source>
        <strain evidence="23 24">DSM 5130</strain>
    </source>
</reference>
<evidence type="ECO:0000256" key="4">
    <source>
        <dbReference type="ARBA" id="ARBA00004752"/>
    </source>
</evidence>
<feature type="binding site" evidence="20">
    <location>
        <position position="270"/>
    </location>
    <ligand>
        <name>Mg(2+)</name>
        <dbReference type="ChEBI" id="CHEBI:18420"/>
        <label>2</label>
    </ligand>
</feature>
<evidence type="ECO:0000256" key="3">
    <source>
        <dbReference type="ARBA" id="ARBA00004496"/>
    </source>
</evidence>
<keyword evidence="24" id="KW-1185">Reference proteome</keyword>
<name>A0A1A6C3F0_9GAMM</name>
<dbReference type="GO" id="GO:0008360">
    <property type="term" value="P:regulation of cell shape"/>
    <property type="evidence" value="ECO:0007669"/>
    <property type="project" value="UniProtKB-KW"/>
</dbReference>
<dbReference type="GO" id="GO:0008716">
    <property type="term" value="F:D-alanine-D-alanine ligase activity"/>
    <property type="evidence" value="ECO:0007669"/>
    <property type="project" value="UniProtKB-UniRule"/>
</dbReference>
<sequence>MSVDPRRFGRVGVLMGGWSAEREVSLMSGEAVTAALQAGGVDAVAVDLRRETALDQIRDGGFDRCFLIIHGTGGEDGTLQALLDLLGMPYTGSGVLGSALGLDKLRCKQIWSSLGLPVVPGEVLDADSDFDEVVARLGLPLFVKPSEEGSSVGVTKVKRAQELPAAYAMAAAHHGKVMVEPAMAGGDYTVTVLGDEALPAIRILPATEFYDYAAKYTRDDTQYLCPCGLPDKTEQALRAMAVEAFAAVAGKDWGRVDFLLDAQGNPYVAEVNTLPGMTSHSLTPMAARAAGMDMTQLVLRILEDTLAADVADEK</sequence>
<evidence type="ECO:0000256" key="13">
    <source>
        <dbReference type="ARBA" id="ARBA00022960"/>
    </source>
</evidence>
<evidence type="ECO:0000256" key="5">
    <source>
        <dbReference type="ARBA" id="ARBA00010871"/>
    </source>
</evidence>
<evidence type="ECO:0000256" key="14">
    <source>
        <dbReference type="ARBA" id="ARBA00022984"/>
    </source>
</evidence>
<comment type="similarity">
    <text evidence="5 18">Belongs to the D-alanine--D-alanine ligase family.</text>
</comment>
<dbReference type="PANTHER" id="PTHR23132:SF23">
    <property type="entry name" value="D-ALANINE--D-ALANINE LIGASE B"/>
    <property type="match status" value="1"/>
</dbReference>
<dbReference type="OrthoDB" id="9813261at2"/>
<dbReference type="Proteomes" id="UP000029273">
    <property type="component" value="Unassembled WGS sequence"/>
</dbReference>
<evidence type="ECO:0000256" key="21">
    <source>
        <dbReference type="PROSITE-ProRule" id="PRU00409"/>
    </source>
</evidence>
<dbReference type="HAMAP" id="MF_00047">
    <property type="entry name" value="Dala_Dala_lig"/>
    <property type="match status" value="1"/>
</dbReference>
<dbReference type="InterPro" id="IPR011761">
    <property type="entry name" value="ATP-grasp"/>
</dbReference>
<evidence type="ECO:0000256" key="8">
    <source>
        <dbReference type="ARBA" id="ARBA00022598"/>
    </source>
</evidence>
<evidence type="ECO:0000256" key="15">
    <source>
        <dbReference type="ARBA" id="ARBA00023211"/>
    </source>
</evidence>
<dbReference type="EC" id="6.3.2.4" evidence="6 18"/>
<dbReference type="Gene3D" id="3.30.1490.20">
    <property type="entry name" value="ATP-grasp fold, A domain"/>
    <property type="match status" value="1"/>
</dbReference>
<dbReference type="GO" id="GO:0005829">
    <property type="term" value="C:cytosol"/>
    <property type="evidence" value="ECO:0007669"/>
    <property type="project" value="TreeGrafter"/>
</dbReference>
<keyword evidence="12 20" id="KW-0460">Magnesium</keyword>
<dbReference type="GO" id="GO:0009252">
    <property type="term" value="P:peptidoglycan biosynthetic process"/>
    <property type="evidence" value="ECO:0007669"/>
    <property type="project" value="UniProtKB-UniRule"/>
</dbReference>
<feature type="binding site" evidence="20">
    <location>
        <position position="270"/>
    </location>
    <ligand>
        <name>Mg(2+)</name>
        <dbReference type="ChEBI" id="CHEBI:18420"/>
        <label>1</label>
    </ligand>
</feature>
<feature type="domain" description="ATP-grasp" evidence="22">
    <location>
        <begin position="108"/>
        <end position="303"/>
    </location>
</feature>
<evidence type="ECO:0000256" key="17">
    <source>
        <dbReference type="ARBA" id="ARBA00047614"/>
    </source>
</evidence>
<evidence type="ECO:0000256" key="18">
    <source>
        <dbReference type="HAMAP-Rule" id="MF_00047"/>
    </source>
</evidence>
<comment type="cofactor">
    <cofactor evidence="20">
        <name>Mg(2+)</name>
        <dbReference type="ChEBI" id="CHEBI:18420"/>
    </cofactor>
    <cofactor evidence="20">
        <name>Mn(2+)</name>
        <dbReference type="ChEBI" id="CHEBI:29035"/>
    </cofactor>
    <text evidence="20">Binds 2 magnesium or manganese ions per subunit.</text>
</comment>
<evidence type="ECO:0000256" key="12">
    <source>
        <dbReference type="ARBA" id="ARBA00022842"/>
    </source>
</evidence>
<evidence type="ECO:0000313" key="24">
    <source>
        <dbReference type="Proteomes" id="UP000029273"/>
    </source>
</evidence>
<evidence type="ECO:0000256" key="16">
    <source>
        <dbReference type="ARBA" id="ARBA00023316"/>
    </source>
</evidence>
<dbReference type="InterPro" id="IPR000291">
    <property type="entry name" value="D-Ala_lig_Van_CS"/>
</dbReference>
<dbReference type="Pfam" id="PF07478">
    <property type="entry name" value="Dala_Dala_lig_C"/>
    <property type="match status" value="1"/>
</dbReference>
<evidence type="ECO:0000256" key="2">
    <source>
        <dbReference type="ARBA" id="ARBA00003921"/>
    </source>
</evidence>
<keyword evidence="15 20" id="KW-0464">Manganese</keyword>
<evidence type="ECO:0000256" key="7">
    <source>
        <dbReference type="ARBA" id="ARBA00022490"/>
    </source>
</evidence>
<keyword evidence="14 18" id="KW-0573">Peptidoglycan synthesis</keyword>
<dbReference type="SUPFAM" id="SSF56059">
    <property type="entry name" value="Glutathione synthetase ATP-binding domain-like"/>
    <property type="match status" value="1"/>
</dbReference>
<dbReference type="Gene3D" id="3.30.470.20">
    <property type="entry name" value="ATP-grasp fold, B domain"/>
    <property type="match status" value="1"/>
</dbReference>
<feature type="binding site" evidence="20">
    <location>
        <position position="272"/>
    </location>
    <ligand>
        <name>Mg(2+)</name>
        <dbReference type="ChEBI" id="CHEBI:18420"/>
        <label>2</label>
    </ligand>
</feature>
<gene>
    <name evidence="18" type="primary">ddl</name>
    <name evidence="23" type="ORF">Thpro_021398</name>
</gene>
<dbReference type="AlphaFoldDB" id="A0A1A6C3F0"/>
<dbReference type="Gene3D" id="3.40.50.20">
    <property type="match status" value="1"/>
</dbReference>
<evidence type="ECO:0000256" key="1">
    <source>
        <dbReference type="ARBA" id="ARBA00001936"/>
    </source>
</evidence>
<dbReference type="NCBIfam" id="TIGR01205">
    <property type="entry name" value="D_ala_D_alaTIGR"/>
    <property type="match status" value="1"/>
</dbReference>
<dbReference type="NCBIfam" id="NF002378">
    <property type="entry name" value="PRK01372.1"/>
    <property type="match status" value="1"/>
</dbReference>
<comment type="caution">
    <text evidence="23">The sequence shown here is derived from an EMBL/GenBank/DDBJ whole genome shotgun (WGS) entry which is preliminary data.</text>
</comment>
<comment type="catalytic activity">
    <reaction evidence="17 18">
        <text>2 D-alanine + ATP = D-alanyl-D-alanine + ADP + phosphate + H(+)</text>
        <dbReference type="Rhea" id="RHEA:11224"/>
        <dbReference type="ChEBI" id="CHEBI:15378"/>
        <dbReference type="ChEBI" id="CHEBI:30616"/>
        <dbReference type="ChEBI" id="CHEBI:43474"/>
        <dbReference type="ChEBI" id="CHEBI:57416"/>
        <dbReference type="ChEBI" id="CHEBI:57822"/>
        <dbReference type="ChEBI" id="CHEBI:456216"/>
        <dbReference type="EC" id="6.3.2.4"/>
    </reaction>
</comment>
<feature type="active site" evidence="19">
    <location>
        <position position="150"/>
    </location>
</feature>
<dbReference type="GO" id="GO:0046872">
    <property type="term" value="F:metal ion binding"/>
    <property type="evidence" value="ECO:0007669"/>
    <property type="project" value="UniProtKB-KW"/>
</dbReference>
<dbReference type="InterPro" id="IPR011127">
    <property type="entry name" value="Dala_Dala_lig_N"/>
</dbReference>
<dbReference type="SUPFAM" id="SSF52440">
    <property type="entry name" value="PreATP-grasp domain"/>
    <property type="match status" value="1"/>
</dbReference>
<dbReference type="STRING" id="160660.BJI67_13355"/>
<dbReference type="FunFam" id="3.30.470.20:FF:000008">
    <property type="entry name" value="D-alanine--D-alanine ligase"/>
    <property type="match status" value="1"/>
</dbReference>
<dbReference type="UniPathway" id="UPA00219"/>
<comment type="cofactor">
    <cofactor evidence="1">
        <name>Mn(2+)</name>
        <dbReference type="ChEBI" id="CHEBI:29035"/>
    </cofactor>
</comment>
<proteinExistence type="inferred from homology"/>